<dbReference type="InterPro" id="IPR005946">
    <property type="entry name" value="Rib-P_diPkinase"/>
</dbReference>
<dbReference type="PANTHER" id="PTHR10210:SF53">
    <property type="entry name" value="GH23275P"/>
    <property type="match status" value="1"/>
</dbReference>
<gene>
    <name evidence="2" type="ORF">UPYG_G00056630</name>
</gene>
<dbReference type="InterPro" id="IPR029057">
    <property type="entry name" value="PRTase-like"/>
</dbReference>
<reference evidence="2 3" key="1">
    <citation type="submission" date="2024-06" db="EMBL/GenBank/DDBJ databases">
        <authorList>
            <person name="Pan Q."/>
            <person name="Wen M."/>
            <person name="Jouanno E."/>
            <person name="Zahm M."/>
            <person name="Klopp C."/>
            <person name="Cabau C."/>
            <person name="Louis A."/>
            <person name="Berthelot C."/>
            <person name="Parey E."/>
            <person name="Roest Crollius H."/>
            <person name="Montfort J."/>
            <person name="Robinson-Rechavi M."/>
            <person name="Bouchez O."/>
            <person name="Lampietro C."/>
            <person name="Lopez Roques C."/>
            <person name="Donnadieu C."/>
            <person name="Postlethwait J."/>
            <person name="Bobe J."/>
            <person name="Verreycken H."/>
            <person name="Guiguen Y."/>
        </authorList>
    </citation>
    <scope>NUCLEOTIDE SEQUENCE [LARGE SCALE GENOMIC DNA]</scope>
    <source>
        <strain evidence="2">Up_M1</strain>
        <tissue evidence="2">Testis</tissue>
    </source>
</reference>
<name>A0ABD0XXV6_UMBPY</name>
<evidence type="ECO:0000256" key="1">
    <source>
        <dbReference type="ARBA" id="ARBA00006478"/>
    </source>
</evidence>
<comment type="caution">
    <text evidence="2">The sequence shown here is derived from an EMBL/GenBank/DDBJ whole genome shotgun (WGS) entry which is preliminary data.</text>
</comment>
<sequence>MLRERGAGPIIVMATHAILSADAPRILQDSAINQVVVTNTVPHCSQKRQCSKIKTVDVSMILCEAVRRIHCHESMSFLFHHIGADD</sequence>
<dbReference type="Pfam" id="PF14572">
    <property type="entry name" value="Pribosyl_synth"/>
    <property type="match status" value="1"/>
</dbReference>
<dbReference type="AlphaFoldDB" id="A0ABD0XXV6"/>
<keyword evidence="3" id="KW-1185">Reference proteome</keyword>
<proteinExistence type="inferred from homology"/>
<dbReference type="EMBL" id="JAGEUA010000002">
    <property type="protein sequence ID" value="KAL1005247.1"/>
    <property type="molecule type" value="Genomic_DNA"/>
</dbReference>
<dbReference type="PANTHER" id="PTHR10210">
    <property type="entry name" value="RIBOSE-PHOSPHATE DIPHOSPHOKINASE FAMILY MEMBER"/>
    <property type="match status" value="1"/>
</dbReference>
<dbReference type="SUPFAM" id="SSF53271">
    <property type="entry name" value="PRTase-like"/>
    <property type="match status" value="1"/>
</dbReference>
<evidence type="ECO:0000313" key="2">
    <source>
        <dbReference type="EMBL" id="KAL1005247.1"/>
    </source>
</evidence>
<accession>A0ABD0XXV6</accession>
<evidence type="ECO:0000313" key="3">
    <source>
        <dbReference type="Proteomes" id="UP001557470"/>
    </source>
</evidence>
<dbReference type="Gene3D" id="3.40.50.2020">
    <property type="match status" value="2"/>
</dbReference>
<protein>
    <submittedName>
        <fullName evidence="2">Uncharacterized protein</fullName>
    </submittedName>
</protein>
<organism evidence="2 3">
    <name type="scientific">Umbra pygmaea</name>
    <name type="common">Eastern mudminnow</name>
    <dbReference type="NCBI Taxonomy" id="75934"/>
    <lineage>
        <taxon>Eukaryota</taxon>
        <taxon>Metazoa</taxon>
        <taxon>Chordata</taxon>
        <taxon>Craniata</taxon>
        <taxon>Vertebrata</taxon>
        <taxon>Euteleostomi</taxon>
        <taxon>Actinopterygii</taxon>
        <taxon>Neopterygii</taxon>
        <taxon>Teleostei</taxon>
        <taxon>Protacanthopterygii</taxon>
        <taxon>Esociformes</taxon>
        <taxon>Umbridae</taxon>
        <taxon>Umbra</taxon>
    </lineage>
</organism>
<comment type="similarity">
    <text evidence="1">Belongs to the ribose-phosphate pyrophosphokinase family.</text>
</comment>
<dbReference type="Proteomes" id="UP001557470">
    <property type="component" value="Unassembled WGS sequence"/>
</dbReference>